<evidence type="ECO:0000313" key="10">
    <source>
        <dbReference type="Proteomes" id="UP000813824"/>
    </source>
</evidence>
<keyword evidence="4 7" id="KW-1133">Transmembrane helix</keyword>
<dbReference type="AlphaFoldDB" id="A0A8K0UVS5"/>
<feature type="compositionally biased region" description="Basic and acidic residues" evidence="6">
    <location>
        <begin position="9"/>
        <end position="30"/>
    </location>
</feature>
<feature type="transmembrane region" description="Helical" evidence="7">
    <location>
        <begin position="40"/>
        <end position="66"/>
    </location>
</feature>
<feature type="transmembrane region" description="Helical" evidence="7">
    <location>
        <begin position="263"/>
        <end position="283"/>
    </location>
</feature>
<dbReference type="Gene3D" id="1.20.1250.20">
    <property type="entry name" value="MFS general substrate transporter like domains"/>
    <property type="match status" value="2"/>
</dbReference>
<keyword evidence="5 7" id="KW-0472">Membrane</keyword>
<feature type="transmembrane region" description="Helical" evidence="7">
    <location>
        <begin position="446"/>
        <end position="468"/>
    </location>
</feature>
<evidence type="ECO:0000256" key="7">
    <source>
        <dbReference type="SAM" id="Phobius"/>
    </source>
</evidence>
<dbReference type="PROSITE" id="PS50850">
    <property type="entry name" value="MFS"/>
    <property type="match status" value="1"/>
</dbReference>
<name>A0A8K0UVS5_9AGAR</name>
<dbReference type="InterPro" id="IPR020846">
    <property type="entry name" value="MFS_dom"/>
</dbReference>
<proteinExistence type="predicted"/>
<dbReference type="SUPFAM" id="SSF103473">
    <property type="entry name" value="MFS general substrate transporter"/>
    <property type="match status" value="2"/>
</dbReference>
<evidence type="ECO:0000256" key="2">
    <source>
        <dbReference type="ARBA" id="ARBA00022448"/>
    </source>
</evidence>
<feature type="transmembrane region" description="Helical" evidence="7">
    <location>
        <begin position="138"/>
        <end position="158"/>
    </location>
</feature>
<feature type="transmembrane region" description="Helical" evidence="7">
    <location>
        <begin position="200"/>
        <end position="219"/>
    </location>
</feature>
<evidence type="ECO:0000256" key="4">
    <source>
        <dbReference type="ARBA" id="ARBA00022989"/>
    </source>
</evidence>
<feature type="transmembrane region" description="Helical" evidence="7">
    <location>
        <begin position="165"/>
        <end position="188"/>
    </location>
</feature>
<evidence type="ECO:0000313" key="9">
    <source>
        <dbReference type="EMBL" id="KAH8104780.1"/>
    </source>
</evidence>
<accession>A0A8K0UVS5</accession>
<feature type="domain" description="Major facilitator superfamily (MFS) profile" evidence="8">
    <location>
        <begin position="42"/>
        <end position="525"/>
    </location>
</feature>
<dbReference type="OrthoDB" id="5086884at2759"/>
<dbReference type="GO" id="GO:0016020">
    <property type="term" value="C:membrane"/>
    <property type="evidence" value="ECO:0007669"/>
    <property type="project" value="UniProtKB-SubCell"/>
</dbReference>
<evidence type="ECO:0000259" key="8">
    <source>
        <dbReference type="PROSITE" id="PS50850"/>
    </source>
</evidence>
<feature type="transmembrane region" description="Helical" evidence="7">
    <location>
        <begin position="78"/>
        <end position="96"/>
    </location>
</feature>
<dbReference type="GO" id="GO:0022857">
    <property type="term" value="F:transmembrane transporter activity"/>
    <property type="evidence" value="ECO:0007669"/>
    <property type="project" value="InterPro"/>
</dbReference>
<dbReference type="PANTHER" id="PTHR42718">
    <property type="entry name" value="MAJOR FACILITATOR SUPERFAMILY MULTIDRUG TRANSPORTER MFSC"/>
    <property type="match status" value="1"/>
</dbReference>
<feature type="transmembrane region" description="Helical" evidence="7">
    <location>
        <begin position="317"/>
        <end position="342"/>
    </location>
</feature>
<sequence length="557" mass="60020">MDSNAPAAMEKRQQHDTEAEQNKEVAHDAPPRSMSLLKSILLTTCCTLSMCAISMTNGAVSISLPAAGRDLDIPEDQLQWLLSSYALSSGCLLILFGRLADLYGRRNIFVLGCLIHGAFSLGSGFANDLITISVLRGIQGVGAAATVPACLGILAHAFPPGHARSIAFATFSAGQPFGGAVGFLLGGALTEEVATSWRTMYWLIAGISALCIVLAYLYVERDGPSTETDRRVDWIGAALVTSGLVLIVFVFSDGEIAPQQWRTPYIIALLVVGVALIALFLLWQWHLERPEVRESFSMWAPPPLMKLSLWKRGRGKFAAIQAVVFTLFAGFQCWLLWIVLYYQNYQGYNPVQTMIRMIPMCPSGVICNVIIALIVTRVDGVFIITFGCCCTAAAGLLLALIDTSAPYWAYGFPSSVIVVVGTDFVFAGGTLFVAKLALPHEQSLAGGLYQTMSMLGQAFGMSISTIAFDRVRTSESSKLGVTIDKLGLNAPREAQLKAYRATSWTVVGFALFAAVLSAIFLRGVGVLSSKHANEHTEETTREKSGRESGTDTIQTAA</sequence>
<evidence type="ECO:0000256" key="3">
    <source>
        <dbReference type="ARBA" id="ARBA00022692"/>
    </source>
</evidence>
<protein>
    <submittedName>
        <fullName evidence="9">Major facilitator superfamily domain-containing protein</fullName>
    </submittedName>
</protein>
<feature type="transmembrane region" description="Helical" evidence="7">
    <location>
        <begin position="501"/>
        <end position="521"/>
    </location>
</feature>
<feature type="transmembrane region" description="Helical" evidence="7">
    <location>
        <begin position="354"/>
        <end position="374"/>
    </location>
</feature>
<keyword evidence="10" id="KW-1185">Reference proteome</keyword>
<feature type="compositionally biased region" description="Basic and acidic residues" evidence="6">
    <location>
        <begin position="532"/>
        <end position="549"/>
    </location>
</feature>
<dbReference type="EMBL" id="JAEVFJ010000005">
    <property type="protein sequence ID" value="KAH8104780.1"/>
    <property type="molecule type" value="Genomic_DNA"/>
</dbReference>
<feature type="transmembrane region" description="Helical" evidence="7">
    <location>
        <begin position="231"/>
        <end position="251"/>
    </location>
</feature>
<dbReference type="InterPro" id="IPR036259">
    <property type="entry name" value="MFS_trans_sf"/>
</dbReference>
<feature type="transmembrane region" description="Helical" evidence="7">
    <location>
        <begin position="108"/>
        <end position="126"/>
    </location>
</feature>
<reference evidence="9" key="1">
    <citation type="journal article" date="2021" name="New Phytol.">
        <title>Evolutionary innovations through gain and loss of genes in the ectomycorrhizal Boletales.</title>
        <authorList>
            <person name="Wu G."/>
            <person name="Miyauchi S."/>
            <person name="Morin E."/>
            <person name="Kuo A."/>
            <person name="Drula E."/>
            <person name="Varga T."/>
            <person name="Kohler A."/>
            <person name="Feng B."/>
            <person name="Cao Y."/>
            <person name="Lipzen A."/>
            <person name="Daum C."/>
            <person name="Hundley H."/>
            <person name="Pangilinan J."/>
            <person name="Johnson J."/>
            <person name="Barry K."/>
            <person name="LaButti K."/>
            <person name="Ng V."/>
            <person name="Ahrendt S."/>
            <person name="Min B."/>
            <person name="Choi I.G."/>
            <person name="Park H."/>
            <person name="Plett J.M."/>
            <person name="Magnuson J."/>
            <person name="Spatafora J.W."/>
            <person name="Nagy L.G."/>
            <person name="Henrissat B."/>
            <person name="Grigoriev I.V."/>
            <person name="Yang Z.L."/>
            <person name="Xu J."/>
            <person name="Martin F.M."/>
        </authorList>
    </citation>
    <scope>NUCLEOTIDE SEQUENCE</scope>
    <source>
        <strain evidence="9">KKN 215</strain>
    </source>
</reference>
<feature type="transmembrane region" description="Helical" evidence="7">
    <location>
        <begin position="381"/>
        <end position="401"/>
    </location>
</feature>
<comment type="subcellular location">
    <subcellularLocation>
        <location evidence="1">Membrane</location>
        <topology evidence="1">Multi-pass membrane protein</topology>
    </subcellularLocation>
</comment>
<organism evidence="9 10">
    <name type="scientific">Cristinia sonorae</name>
    <dbReference type="NCBI Taxonomy" id="1940300"/>
    <lineage>
        <taxon>Eukaryota</taxon>
        <taxon>Fungi</taxon>
        <taxon>Dikarya</taxon>
        <taxon>Basidiomycota</taxon>
        <taxon>Agaricomycotina</taxon>
        <taxon>Agaricomycetes</taxon>
        <taxon>Agaricomycetidae</taxon>
        <taxon>Agaricales</taxon>
        <taxon>Pleurotineae</taxon>
        <taxon>Stephanosporaceae</taxon>
        <taxon>Cristinia</taxon>
    </lineage>
</organism>
<gene>
    <name evidence="9" type="ORF">BXZ70DRAFT_922363</name>
</gene>
<evidence type="ECO:0000256" key="5">
    <source>
        <dbReference type="ARBA" id="ARBA00023136"/>
    </source>
</evidence>
<comment type="caution">
    <text evidence="9">The sequence shown here is derived from an EMBL/GenBank/DDBJ whole genome shotgun (WGS) entry which is preliminary data.</text>
</comment>
<evidence type="ECO:0000256" key="6">
    <source>
        <dbReference type="SAM" id="MobiDB-lite"/>
    </source>
</evidence>
<feature type="transmembrane region" description="Helical" evidence="7">
    <location>
        <begin position="407"/>
        <end position="434"/>
    </location>
</feature>
<feature type="region of interest" description="Disordered" evidence="6">
    <location>
        <begin position="532"/>
        <end position="557"/>
    </location>
</feature>
<dbReference type="Proteomes" id="UP000813824">
    <property type="component" value="Unassembled WGS sequence"/>
</dbReference>
<dbReference type="PANTHER" id="PTHR42718:SF9">
    <property type="entry name" value="MAJOR FACILITATOR SUPERFAMILY MULTIDRUG TRANSPORTER MFSC"/>
    <property type="match status" value="1"/>
</dbReference>
<dbReference type="Pfam" id="PF07690">
    <property type="entry name" value="MFS_1"/>
    <property type="match status" value="2"/>
</dbReference>
<keyword evidence="2" id="KW-0813">Transport</keyword>
<dbReference type="InterPro" id="IPR011701">
    <property type="entry name" value="MFS"/>
</dbReference>
<evidence type="ECO:0000256" key="1">
    <source>
        <dbReference type="ARBA" id="ARBA00004141"/>
    </source>
</evidence>
<feature type="region of interest" description="Disordered" evidence="6">
    <location>
        <begin position="1"/>
        <end position="30"/>
    </location>
</feature>
<keyword evidence="3 7" id="KW-0812">Transmembrane</keyword>